<reference evidence="1" key="2">
    <citation type="submission" date="2025-03" db="EMBL/GenBank/DDBJ databases">
        <authorList>
            <consortium name="ELIXIR-Norway"/>
            <consortium name="Elixir Norway"/>
        </authorList>
    </citation>
    <scope>NUCLEOTIDE SEQUENCE</scope>
</reference>
<name>A0AC59Z780_RANTA</name>
<reference evidence="1" key="1">
    <citation type="submission" date="2023-05" db="EMBL/GenBank/DDBJ databases">
        <authorList>
            <consortium name="ELIXIR-Norway"/>
        </authorList>
    </citation>
    <scope>NUCLEOTIDE SEQUENCE</scope>
</reference>
<proteinExistence type="predicted"/>
<evidence type="ECO:0000313" key="2">
    <source>
        <dbReference type="Proteomes" id="UP001162501"/>
    </source>
</evidence>
<evidence type="ECO:0000313" key="1">
    <source>
        <dbReference type="EMBL" id="CAN0284975.1"/>
    </source>
</evidence>
<accession>A0AC59Z780</accession>
<sequence length="140" mass="14421">MPAPRPGRVWDRAARGTRAARSRAGRSGAGRGRCGGLAPPSPAGIRPAALRAPSVPGHRAALPRSAGPPPLFPSTLKSPPTQSGLSPSRAALRVGGGRLPNVLGRRSSLLPDDRQQSCCPDCPFVPAALISDNPFLQTVI</sequence>
<gene>
    <name evidence="1" type="ORF">MRATA1EN22A_LOCUS14924</name>
</gene>
<dbReference type="EMBL" id="OX596109">
    <property type="protein sequence ID" value="CAN0284975.1"/>
    <property type="molecule type" value="Genomic_DNA"/>
</dbReference>
<protein>
    <submittedName>
        <fullName evidence="1">Uncharacterized protein</fullName>
    </submittedName>
</protein>
<organism evidence="1 2">
    <name type="scientific">Rangifer tarandus platyrhynchus</name>
    <name type="common">Svalbard reindeer</name>
    <dbReference type="NCBI Taxonomy" id="3082113"/>
    <lineage>
        <taxon>Eukaryota</taxon>
        <taxon>Metazoa</taxon>
        <taxon>Chordata</taxon>
        <taxon>Craniata</taxon>
        <taxon>Vertebrata</taxon>
        <taxon>Euteleostomi</taxon>
        <taxon>Mammalia</taxon>
        <taxon>Eutheria</taxon>
        <taxon>Laurasiatheria</taxon>
        <taxon>Artiodactyla</taxon>
        <taxon>Ruminantia</taxon>
        <taxon>Pecora</taxon>
        <taxon>Cervidae</taxon>
        <taxon>Odocoileinae</taxon>
        <taxon>Rangifer</taxon>
    </lineage>
</organism>
<dbReference type="Proteomes" id="UP001162501">
    <property type="component" value="Chromosome 25"/>
</dbReference>